<sequence length="78" mass="9410">IYYKYKTARLPACLSTIHSLLHIPDYLEWLGPLWVYWEFAMERLCGRLRGLVWSRINPYNSLSQRAQIYEEIYIADLK</sequence>
<protein>
    <recommendedName>
        <fullName evidence="3">DUF4218 domain-containing protein</fullName>
    </recommendedName>
</protein>
<organism evidence="1 2">
    <name type="scientific">Botryobasidium botryosum (strain FD-172 SS1)</name>
    <dbReference type="NCBI Taxonomy" id="930990"/>
    <lineage>
        <taxon>Eukaryota</taxon>
        <taxon>Fungi</taxon>
        <taxon>Dikarya</taxon>
        <taxon>Basidiomycota</taxon>
        <taxon>Agaricomycotina</taxon>
        <taxon>Agaricomycetes</taxon>
        <taxon>Cantharellales</taxon>
        <taxon>Botryobasidiaceae</taxon>
        <taxon>Botryobasidium</taxon>
    </lineage>
</organism>
<dbReference type="InParanoid" id="A0A067LTX3"/>
<feature type="non-terminal residue" evidence="1">
    <location>
        <position position="1"/>
    </location>
</feature>
<proteinExistence type="predicted"/>
<gene>
    <name evidence="1" type="ORF">BOTBODRAFT_122378</name>
</gene>
<keyword evidence="2" id="KW-1185">Reference proteome</keyword>
<evidence type="ECO:0000313" key="2">
    <source>
        <dbReference type="Proteomes" id="UP000027195"/>
    </source>
</evidence>
<dbReference type="HOGENOM" id="CLU_154299_2_0_1"/>
<dbReference type="AlphaFoldDB" id="A0A067LTX3"/>
<dbReference type="OrthoDB" id="6613063at2759"/>
<dbReference type="Proteomes" id="UP000027195">
    <property type="component" value="Unassembled WGS sequence"/>
</dbReference>
<name>A0A067LTX3_BOTB1</name>
<reference evidence="2" key="1">
    <citation type="journal article" date="2014" name="Proc. Natl. Acad. Sci. U.S.A.">
        <title>Extensive sampling of basidiomycete genomes demonstrates inadequacy of the white-rot/brown-rot paradigm for wood decay fungi.</title>
        <authorList>
            <person name="Riley R."/>
            <person name="Salamov A.A."/>
            <person name="Brown D.W."/>
            <person name="Nagy L.G."/>
            <person name="Floudas D."/>
            <person name="Held B.W."/>
            <person name="Levasseur A."/>
            <person name="Lombard V."/>
            <person name="Morin E."/>
            <person name="Otillar R."/>
            <person name="Lindquist E.A."/>
            <person name="Sun H."/>
            <person name="LaButti K.M."/>
            <person name="Schmutz J."/>
            <person name="Jabbour D."/>
            <person name="Luo H."/>
            <person name="Baker S.E."/>
            <person name="Pisabarro A.G."/>
            <person name="Walton J.D."/>
            <person name="Blanchette R.A."/>
            <person name="Henrissat B."/>
            <person name="Martin F."/>
            <person name="Cullen D."/>
            <person name="Hibbett D.S."/>
            <person name="Grigoriev I.V."/>
        </authorList>
    </citation>
    <scope>NUCLEOTIDE SEQUENCE [LARGE SCALE GENOMIC DNA]</scope>
    <source>
        <strain evidence="2">FD-172 SS1</strain>
    </source>
</reference>
<evidence type="ECO:0008006" key="3">
    <source>
        <dbReference type="Google" id="ProtNLM"/>
    </source>
</evidence>
<evidence type="ECO:0000313" key="1">
    <source>
        <dbReference type="EMBL" id="KDQ05685.1"/>
    </source>
</evidence>
<dbReference type="STRING" id="930990.A0A067LTX3"/>
<dbReference type="EMBL" id="KL198207">
    <property type="protein sequence ID" value="KDQ05685.1"/>
    <property type="molecule type" value="Genomic_DNA"/>
</dbReference>
<accession>A0A067LTX3</accession>